<dbReference type="OMA" id="RKGHCWR"/>
<sequence>MDVRKGHCWRCEKPLPQKPLKCHGCPLAEYCSTPCKQQDKVRHGSVECEVFGPKRCTHCRKMGQTKECAGCNNAWYCNTKCQRDDWATHTMCRKTKKSLKEMAQFSRKCYAEIWKPEWRNGEPPVYIGNTIANDFLRLEGNEWSGLAEVGEEELYRDYHVLSVGCGDLRNTVLTVASLPARYQGKLHITLDDLDPFVMARNVMFLFMMVRYADRDGIASSLATIWYSVHISSDHYELIRKALQDLLQIRADNMPDRTAGLVRVWDADWSHLREVWEGWLALPCQRKASNSINLHQQRWDTFGANFFEIGFPQYLIRMPDKDLRFMREWIKHGLFLSKDMHQSRLTFDNPTLTGRPPVKNVFAETRQKLKTPKEYSFVYSVRNDQTPFNVWDCLRVDEQTGQQGLSVMVRYHAYVTQLLQKTIQFINQQRLIIHVFVANCLDFPNYHLTLRMPKYDRIFTSNLADYLGHCRLLKTFVPLLNSNNKHSTIVTQTMNWIARLMRKADILNQSPKDSAKYQQMCQQDTGFSPELSMSENNHVEYYNNMPWFLAYLRTDIMAGGVGIPVMDHAPKLSEVMQFEGLRMRDFRKELNRLVPFLYRINARKVTLLNGHERNVEWCLPDPTQEDC</sequence>
<gene>
    <name evidence="7" type="primary">LOC110978003</name>
</gene>
<dbReference type="GO" id="GO:0000981">
    <property type="term" value="F:DNA-binding transcription factor activity, RNA polymerase II-specific"/>
    <property type="evidence" value="ECO:0007669"/>
    <property type="project" value="TreeGrafter"/>
</dbReference>
<dbReference type="RefSeq" id="XP_022088316.1">
    <property type="nucleotide sequence ID" value="XM_022232624.1"/>
</dbReference>
<evidence type="ECO:0000313" key="7">
    <source>
        <dbReference type="RefSeq" id="XP_022088316.1"/>
    </source>
</evidence>
<keyword evidence="3" id="KW-0862">Zinc</keyword>
<evidence type="ECO:0000256" key="4">
    <source>
        <dbReference type="PROSITE-ProRule" id="PRU00134"/>
    </source>
</evidence>
<dbReference type="GeneID" id="110978003"/>
<dbReference type="SUPFAM" id="SSF144232">
    <property type="entry name" value="HIT/MYND zinc finger-like"/>
    <property type="match status" value="1"/>
</dbReference>
<dbReference type="GO" id="GO:0005634">
    <property type="term" value="C:nucleus"/>
    <property type="evidence" value="ECO:0007669"/>
    <property type="project" value="TreeGrafter"/>
</dbReference>
<evidence type="ECO:0000256" key="1">
    <source>
        <dbReference type="ARBA" id="ARBA00022723"/>
    </source>
</evidence>
<dbReference type="Gene3D" id="6.10.140.2220">
    <property type="match status" value="1"/>
</dbReference>
<keyword evidence="1" id="KW-0479">Metal-binding</keyword>
<dbReference type="PANTHER" id="PTHR10237">
    <property type="entry name" value="DEFORMED EPIDERMAL AUTOREGULATORY FACTOR 1 HOMOLOG SUPPRESSIN"/>
    <property type="match status" value="1"/>
</dbReference>
<organism evidence="6 7">
    <name type="scientific">Acanthaster planci</name>
    <name type="common">Crown-of-thorns starfish</name>
    <dbReference type="NCBI Taxonomy" id="133434"/>
    <lineage>
        <taxon>Eukaryota</taxon>
        <taxon>Metazoa</taxon>
        <taxon>Echinodermata</taxon>
        <taxon>Eleutherozoa</taxon>
        <taxon>Asterozoa</taxon>
        <taxon>Asteroidea</taxon>
        <taxon>Valvatacea</taxon>
        <taxon>Valvatida</taxon>
        <taxon>Acanthasteridae</taxon>
        <taxon>Acanthaster</taxon>
    </lineage>
</organism>
<evidence type="ECO:0000313" key="6">
    <source>
        <dbReference type="Proteomes" id="UP000694845"/>
    </source>
</evidence>
<dbReference type="InterPro" id="IPR027974">
    <property type="entry name" value="DUF4470"/>
</dbReference>
<dbReference type="OrthoDB" id="10041188at2759"/>
<evidence type="ECO:0000256" key="3">
    <source>
        <dbReference type="ARBA" id="ARBA00022833"/>
    </source>
</evidence>
<keyword evidence="6" id="KW-1185">Reference proteome</keyword>
<evidence type="ECO:0000259" key="5">
    <source>
        <dbReference type="PROSITE" id="PS50865"/>
    </source>
</evidence>
<dbReference type="KEGG" id="aplc:110978003"/>
<proteinExistence type="predicted"/>
<keyword evidence="2 4" id="KW-0863">Zinc-finger</keyword>
<protein>
    <submittedName>
        <fullName evidence="7">Uncharacterized protein LOC110978003</fullName>
    </submittedName>
</protein>
<accession>A0A8B7Y9B9</accession>
<reference evidence="7" key="1">
    <citation type="submission" date="2025-08" db="UniProtKB">
        <authorList>
            <consortium name="RefSeq"/>
        </authorList>
    </citation>
    <scope>IDENTIFICATION</scope>
</reference>
<dbReference type="Pfam" id="PF01753">
    <property type="entry name" value="zf-MYND"/>
    <property type="match status" value="1"/>
</dbReference>
<dbReference type="InterPro" id="IPR002893">
    <property type="entry name" value="Znf_MYND"/>
</dbReference>
<dbReference type="PROSITE" id="PS50865">
    <property type="entry name" value="ZF_MYND_2"/>
    <property type="match status" value="1"/>
</dbReference>
<dbReference type="GO" id="GO:0008270">
    <property type="term" value="F:zinc ion binding"/>
    <property type="evidence" value="ECO:0007669"/>
    <property type="project" value="UniProtKB-KW"/>
</dbReference>
<dbReference type="AlphaFoldDB" id="A0A8B7Y9B9"/>
<feature type="domain" description="MYND-type" evidence="5">
    <location>
        <begin position="56"/>
        <end position="89"/>
    </location>
</feature>
<dbReference type="Proteomes" id="UP000694845">
    <property type="component" value="Unplaced"/>
</dbReference>
<dbReference type="Pfam" id="PF14737">
    <property type="entry name" value="DUF4470"/>
    <property type="match status" value="1"/>
</dbReference>
<dbReference type="PANTHER" id="PTHR10237:SF15">
    <property type="entry name" value="LD37257P"/>
    <property type="match status" value="1"/>
</dbReference>
<dbReference type="InterPro" id="IPR024119">
    <property type="entry name" value="TF_DEAF-1"/>
</dbReference>
<name>A0A8B7Y9B9_ACAPL</name>
<evidence type="ECO:0000256" key="2">
    <source>
        <dbReference type="ARBA" id="ARBA00022771"/>
    </source>
</evidence>